<accession>A0ABP0YBK4</accession>
<dbReference type="Proteomes" id="UP001642487">
    <property type="component" value="Chromosome 3"/>
</dbReference>
<evidence type="ECO:0000313" key="2">
    <source>
        <dbReference type="Proteomes" id="UP001642487"/>
    </source>
</evidence>
<protein>
    <submittedName>
        <fullName evidence="1">Uncharacterized protein</fullName>
    </submittedName>
</protein>
<organism evidence="1 2">
    <name type="scientific">Citrullus colocynthis</name>
    <name type="common">colocynth</name>
    <dbReference type="NCBI Taxonomy" id="252529"/>
    <lineage>
        <taxon>Eukaryota</taxon>
        <taxon>Viridiplantae</taxon>
        <taxon>Streptophyta</taxon>
        <taxon>Embryophyta</taxon>
        <taxon>Tracheophyta</taxon>
        <taxon>Spermatophyta</taxon>
        <taxon>Magnoliopsida</taxon>
        <taxon>eudicotyledons</taxon>
        <taxon>Gunneridae</taxon>
        <taxon>Pentapetalae</taxon>
        <taxon>rosids</taxon>
        <taxon>fabids</taxon>
        <taxon>Cucurbitales</taxon>
        <taxon>Cucurbitaceae</taxon>
        <taxon>Benincaseae</taxon>
        <taxon>Citrullus</taxon>
    </lineage>
</organism>
<name>A0ABP0YBK4_9ROSI</name>
<keyword evidence="2" id="KW-1185">Reference proteome</keyword>
<gene>
    <name evidence="1" type="ORF">CITCOLO1_LOCUS9725</name>
</gene>
<proteinExistence type="predicted"/>
<reference evidence="1 2" key="1">
    <citation type="submission" date="2024-03" db="EMBL/GenBank/DDBJ databases">
        <authorList>
            <person name="Gkanogiannis A."/>
            <person name="Becerra Lopez-Lavalle L."/>
        </authorList>
    </citation>
    <scope>NUCLEOTIDE SEQUENCE [LARGE SCALE GENOMIC DNA]</scope>
</reference>
<sequence length="139" mass="15651">MAKLQSPPQLVHNYQLFVCDVNANWLHVRHPLPITPIKSFHQVRVLSSQELHLVFAALVLFGDLTKLPPLDSVHHCSLLVKPARTSQLRFNLVLHPCSYPWNPSESSSLVKLMPISHDYAVVIQFSLIALSVPATFITQ</sequence>
<dbReference type="EMBL" id="OZ021737">
    <property type="protein sequence ID" value="CAK9317776.1"/>
    <property type="molecule type" value="Genomic_DNA"/>
</dbReference>
<evidence type="ECO:0000313" key="1">
    <source>
        <dbReference type="EMBL" id="CAK9317776.1"/>
    </source>
</evidence>